<dbReference type="InterPro" id="IPR051735">
    <property type="entry name" value="CFEM_domain"/>
</dbReference>
<dbReference type="Proteomes" id="UP000613580">
    <property type="component" value="Unassembled WGS sequence"/>
</dbReference>
<evidence type="ECO:0000256" key="12">
    <source>
        <dbReference type="ARBA" id="ARBA00023180"/>
    </source>
</evidence>
<keyword evidence="12" id="KW-0325">Glycoprotein</keyword>
<evidence type="ECO:0000256" key="8">
    <source>
        <dbReference type="ARBA" id="ARBA00022729"/>
    </source>
</evidence>
<feature type="compositionally biased region" description="Low complexity" evidence="14">
    <location>
        <begin position="110"/>
        <end position="140"/>
    </location>
</feature>
<dbReference type="OrthoDB" id="4505683at2759"/>
<evidence type="ECO:0000313" key="18">
    <source>
        <dbReference type="Proteomes" id="UP000613580"/>
    </source>
</evidence>
<comment type="caution">
    <text evidence="17">The sequence shown here is derived from an EMBL/GenBank/DDBJ whole genome shotgun (WGS) entry which is preliminary data.</text>
</comment>
<evidence type="ECO:0000256" key="3">
    <source>
        <dbReference type="ARBA" id="ARBA00010031"/>
    </source>
</evidence>
<dbReference type="InterPro" id="IPR008427">
    <property type="entry name" value="Extracellular_membr_CFEM_dom"/>
</dbReference>
<keyword evidence="18" id="KW-1185">Reference proteome</keyword>
<comment type="similarity">
    <text evidence="3">Belongs to the RBT5 family.</text>
</comment>
<dbReference type="PANTHER" id="PTHR37928:SF2">
    <property type="entry name" value="GPI ANCHORED CFEM DOMAIN PROTEIN (AFU_ORTHOLOGUE AFUA_6G10580)"/>
    <property type="match status" value="1"/>
</dbReference>
<feature type="signal peptide" evidence="15">
    <location>
        <begin position="1"/>
        <end position="23"/>
    </location>
</feature>
<evidence type="ECO:0000256" key="1">
    <source>
        <dbReference type="ARBA" id="ARBA00004609"/>
    </source>
</evidence>
<evidence type="ECO:0000256" key="6">
    <source>
        <dbReference type="ARBA" id="ARBA00022617"/>
    </source>
</evidence>
<dbReference type="Pfam" id="PF05730">
    <property type="entry name" value="CFEM"/>
    <property type="match status" value="1"/>
</dbReference>
<evidence type="ECO:0000256" key="9">
    <source>
        <dbReference type="ARBA" id="ARBA00023004"/>
    </source>
</evidence>
<dbReference type="SMART" id="SM00747">
    <property type="entry name" value="CFEM"/>
    <property type="match status" value="1"/>
</dbReference>
<organism evidence="17 18">
    <name type="scientific">Mycena chlorophos</name>
    <name type="common">Agaric fungus</name>
    <name type="synonym">Agaricus chlorophos</name>
    <dbReference type="NCBI Taxonomy" id="658473"/>
    <lineage>
        <taxon>Eukaryota</taxon>
        <taxon>Fungi</taxon>
        <taxon>Dikarya</taxon>
        <taxon>Basidiomycota</taxon>
        <taxon>Agaricomycotina</taxon>
        <taxon>Agaricomycetes</taxon>
        <taxon>Agaricomycetidae</taxon>
        <taxon>Agaricales</taxon>
        <taxon>Marasmiineae</taxon>
        <taxon>Mycenaceae</taxon>
        <taxon>Mycena</taxon>
    </lineage>
</organism>
<keyword evidence="13" id="KW-0449">Lipoprotein</keyword>
<evidence type="ECO:0000256" key="2">
    <source>
        <dbReference type="ARBA" id="ARBA00004613"/>
    </source>
</evidence>
<dbReference type="GO" id="GO:0005886">
    <property type="term" value="C:plasma membrane"/>
    <property type="evidence" value="ECO:0007669"/>
    <property type="project" value="UniProtKB-SubCell"/>
</dbReference>
<dbReference type="GO" id="GO:0005576">
    <property type="term" value="C:extracellular region"/>
    <property type="evidence" value="ECO:0007669"/>
    <property type="project" value="UniProtKB-SubCell"/>
</dbReference>
<evidence type="ECO:0000256" key="10">
    <source>
        <dbReference type="ARBA" id="ARBA00023136"/>
    </source>
</evidence>
<evidence type="ECO:0000256" key="13">
    <source>
        <dbReference type="ARBA" id="ARBA00023288"/>
    </source>
</evidence>
<evidence type="ECO:0000313" key="17">
    <source>
        <dbReference type="EMBL" id="KAF7318553.1"/>
    </source>
</evidence>
<reference evidence="17" key="1">
    <citation type="submission" date="2020-05" db="EMBL/GenBank/DDBJ databases">
        <title>Mycena genomes resolve the evolution of fungal bioluminescence.</title>
        <authorList>
            <person name="Tsai I.J."/>
        </authorList>
    </citation>
    <scope>NUCLEOTIDE SEQUENCE</scope>
    <source>
        <strain evidence="17">110903Hualien_Pintung</strain>
    </source>
</reference>
<dbReference type="PANTHER" id="PTHR37928">
    <property type="entry name" value="CFEM DOMAIN PROTEIN (AFU_ORTHOLOGUE AFUA_6G14090)"/>
    <property type="match status" value="1"/>
</dbReference>
<dbReference type="AlphaFoldDB" id="A0A8H6TH07"/>
<dbReference type="GO" id="GO:0046872">
    <property type="term" value="F:metal ion binding"/>
    <property type="evidence" value="ECO:0007669"/>
    <property type="project" value="UniProtKB-KW"/>
</dbReference>
<evidence type="ECO:0000259" key="16">
    <source>
        <dbReference type="PROSITE" id="PS52012"/>
    </source>
</evidence>
<feature type="chain" id="PRO_5034457974" evidence="15">
    <location>
        <begin position="24"/>
        <end position="219"/>
    </location>
</feature>
<comment type="subcellular location">
    <subcellularLocation>
        <location evidence="1">Cell membrane</location>
        <topology evidence="1">Lipid-anchor</topology>
        <topology evidence="1">GPI-anchor</topology>
    </subcellularLocation>
    <subcellularLocation>
        <location evidence="2">Secreted</location>
    </subcellularLocation>
</comment>
<evidence type="ECO:0000256" key="11">
    <source>
        <dbReference type="ARBA" id="ARBA00023157"/>
    </source>
</evidence>
<keyword evidence="8 15" id="KW-0732">Signal</keyword>
<feature type="domain" description="CFEM" evidence="16">
    <location>
        <begin position="17"/>
        <end position="128"/>
    </location>
</feature>
<dbReference type="PROSITE" id="PS52012">
    <property type="entry name" value="CFEM"/>
    <property type="match status" value="1"/>
</dbReference>
<proteinExistence type="inferred from homology"/>
<keyword evidence="11" id="KW-1015">Disulfide bond</keyword>
<sequence>MRSFPLLAALVLVASASASLSLAVRLSPAQGNIVLAGLPPNLSPCLESCIAQAAANSACKDPMDVSCVCTNQAFQQAAGTCLEAHCTSDDLMQAVALQQQECAGQSGTATETHPSSTSKTTHGTSSVSAHPASSATTTTVSISTQAGNASDSAHSAAYSSAYAQAGGSVAATASASASSASASAEASARAEANAANRVIVARSKVGVVVGVMLAGVVLL</sequence>
<evidence type="ECO:0000256" key="14">
    <source>
        <dbReference type="SAM" id="MobiDB-lite"/>
    </source>
</evidence>
<dbReference type="EMBL" id="JACAZE010000004">
    <property type="protein sequence ID" value="KAF7318553.1"/>
    <property type="molecule type" value="Genomic_DNA"/>
</dbReference>
<keyword evidence="6" id="KW-0349">Heme</keyword>
<evidence type="ECO:0000256" key="7">
    <source>
        <dbReference type="ARBA" id="ARBA00022723"/>
    </source>
</evidence>
<feature type="region of interest" description="Disordered" evidence="14">
    <location>
        <begin position="106"/>
        <end position="140"/>
    </location>
</feature>
<keyword evidence="10" id="KW-0472">Membrane</keyword>
<name>A0A8H6TH07_MYCCL</name>
<evidence type="ECO:0000256" key="4">
    <source>
        <dbReference type="ARBA" id="ARBA00022475"/>
    </source>
</evidence>
<keyword evidence="7" id="KW-0479">Metal-binding</keyword>
<evidence type="ECO:0000256" key="5">
    <source>
        <dbReference type="ARBA" id="ARBA00022525"/>
    </source>
</evidence>
<keyword evidence="4" id="KW-1003">Cell membrane</keyword>
<evidence type="ECO:0000256" key="15">
    <source>
        <dbReference type="SAM" id="SignalP"/>
    </source>
</evidence>
<gene>
    <name evidence="17" type="ORF">HMN09_00365600</name>
</gene>
<keyword evidence="9" id="KW-0408">Iron</keyword>
<accession>A0A8H6TH07</accession>
<protein>
    <submittedName>
        <fullName evidence="17">CFEM domain-containing protein</fullName>
    </submittedName>
</protein>
<keyword evidence="5" id="KW-0964">Secreted</keyword>